<feature type="domain" description="Xylose isomerase-like TIM barrel" evidence="1">
    <location>
        <begin position="144"/>
        <end position="271"/>
    </location>
</feature>
<dbReference type="RefSeq" id="WP_091605531.1">
    <property type="nucleotide sequence ID" value="NZ_LT629754.1"/>
</dbReference>
<sequence>MALSRKNFIKTSGLGALALSTASFTANSNSKKTANNTDHQLNIGLASYTLRKYSLDELIDITERLRLKDVAFKSFHLPYEANKKELTYIREKVTARGLNLYGGGVIYMKSPEDVETYFNYADNAGLPMIIGAPEHDLLPLVEQKVKETGIKLAIHNHGPEDVVFPSPKSVYEKIKGLDSRIGLCIDVGHTFRLGLDPAEELIKYQDKLFDVHIKDIDAPIEKGQKTILGHGKIDLPAILSTLKKINYAGIVAIEYEKDANHAIYGLSESVGYIRGVLKMI</sequence>
<dbReference type="InterPro" id="IPR050312">
    <property type="entry name" value="IolE/XylAMocC-like"/>
</dbReference>
<organism evidence="2 3">
    <name type="scientific">Maribacter dokdonensis</name>
    <dbReference type="NCBI Taxonomy" id="320912"/>
    <lineage>
        <taxon>Bacteria</taxon>
        <taxon>Pseudomonadati</taxon>
        <taxon>Bacteroidota</taxon>
        <taxon>Flavobacteriia</taxon>
        <taxon>Flavobacteriales</taxon>
        <taxon>Flavobacteriaceae</taxon>
        <taxon>Maribacter</taxon>
    </lineage>
</organism>
<evidence type="ECO:0000313" key="2">
    <source>
        <dbReference type="EMBL" id="SDS78580.1"/>
    </source>
</evidence>
<dbReference type="InterPro" id="IPR013022">
    <property type="entry name" value="Xyl_isomerase-like_TIM-brl"/>
</dbReference>
<dbReference type="Proteomes" id="UP000199574">
    <property type="component" value="Chromosome I"/>
</dbReference>
<dbReference type="GO" id="GO:0016853">
    <property type="term" value="F:isomerase activity"/>
    <property type="evidence" value="ECO:0007669"/>
    <property type="project" value="UniProtKB-KW"/>
</dbReference>
<accession>A0ABY0UJP1</accession>
<dbReference type="EMBL" id="LT629754">
    <property type="protein sequence ID" value="SDS78580.1"/>
    <property type="molecule type" value="Genomic_DNA"/>
</dbReference>
<dbReference type="PANTHER" id="PTHR12110:SF41">
    <property type="entry name" value="INOSOSE DEHYDRATASE"/>
    <property type="match status" value="1"/>
</dbReference>
<dbReference type="PANTHER" id="PTHR12110">
    <property type="entry name" value="HYDROXYPYRUVATE ISOMERASE"/>
    <property type="match status" value="1"/>
</dbReference>
<keyword evidence="2" id="KW-0413">Isomerase</keyword>
<gene>
    <name evidence="2" type="ORF">SAMN05192545_2057</name>
</gene>
<dbReference type="InterPro" id="IPR036237">
    <property type="entry name" value="Xyl_isomerase-like_sf"/>
</dbReference>
<name>A0ABY0UJP1_9FLAO</name>
<dbReference type="SUPFAM" id="SSF51658">
    <property type="entry name" value="Xylose isomerase-like"/>
    <property type="match status" value="1"/>
</dbReference>
<proteinExistence type="predicted"/>
<keyword evidence="3" id="KW-1185">Reference proteome</keyword>
<evidence type="ECO:0000313" key="3">
    <source>
        <dbReference type="Proteomes" id="UP000199574"/>
    </source>
</evidence>
<dbReference type="GeneID" id="90592941"/>
<evidence type="ECO:0000259" key="1">
    <source>
        <dbReference type="Pfam" id="PF01261"/>
    </source>
</evidence>
<dbReference type="Pfam" id="PF01261">
    <property type="entry name" value="AP_endonuc_2"/>
    <property type="match status" value="1"/>
</dbReference>
<dbReference type="Gene3D" id="3.20.20.150">
    <property type="entry name" value="Divalent-metal-dependent TIM barrel enzymes"/>
    <property type="match status" value="1"/>
</dbReference>
<reference evidence="2 3" key="1">
    <citation type="submission" date="2016-10" db="EMBL/GenBank/DDBJ databases">
        <authorList>
            <person name="Varghese N."/>
            <person name="Submissions S."/>
        </authorList>
    </citation>
    <scope>NUCLEOTIDE SEQUENCE [LARGE SCALE GENOMIC DNA]</scope>
    <source>
        <strain evidence="2 3">MAR_2009_60</strain>
    </source>
</reference>
<protein>
    <submittedName>
        <fullName evidence="2">Sugar phosphate isomerase/epimerase</fullName>
    </submittedName>
</protein>